<dbReference type="InterPro" id="IPR054209">
    <property type="entry name" value="DUF6916"/>
</dbReference>
<protein>
    <recommendedName>
        <fullName evidence="1">DUF6916 domain-containing protein</fullName>
    </recommendedName>
</protein>
<gene>
    <name evidence="2" type="ORF">EDC25_10860</name>
</gene>
<dbReference type="Pfam" id="PF21880">
    <property type="entry name" value="DUF6916"/>
    <property type="match status" value="1"/>
</dbReference>
<name>A0A4R3LG15_9GAMM</name>
<reference evidence="2 3" key="1">
    <citation type="submission" date="2019-03" db="EMBL/GenBank/DDBJ databases">
        <title>Genomic Encyclopedia of Type Strains, Phase IV (KMG-IV): sequencing the most valuable type-strain genomes for metagenomic binning, comparative biology and taxonomic classification.</title>
        <authorList>
            <person name="Goeker M."/>
        </authorList>
    </citation>
    <scope>NUCLEOTIDE SEQUENCE [LARGE SCALE GENOMIC DNA]</scope>
    <source>
        <strain evidence="2 3">DSM 21944</strain>
    </source>
</reference>
<evidence type="ECO:0000313" key="2">
    <source>
        <dbReference type="EMBL" id="TCS98480.1"/>
    </source>
</evidence>
<dbReference type="AlphaFoldDB" id="A0A4R3LG15"/>
<evidence type="ECO:0000259" key="1">
    <source>
        <dbReference type="Pfam" id="PF21880"/>
    </source>
</evidence>
<sequence length="98" mass="10895">MPALHELPAEDFEALVDQTVVLSWDSGSLDCRVESVWRSPYPTGRALPGFSVFLRGPGDRQLRQGVYTLSHASLGELDLFLTPIALDAEGMRYEIVFN</sequence>
<dbReference type="OrthoDB" id="8926597at2"/>
<comment type="caution">
    <text evidence="2">The sequence shown here is derived from an EMBL/GenBank/DDBJ whole genome shotgun (WGS) entry which is preliminary data.</text>
</comment>
<organism evidence="2 3">
    <name type="scientific">Pseudofulvimonas gallinarii</name>
    <dbReference type="NCBI Taxonomy" id="634155"/>
    <lineage>
        <taxon>Bacteria</taxon>
        <taxon>Pseudomonadati</taxon>
        <taxon>Pseudomonadota</taxon>
        <taxon>Gammaproteobacteria</taxon>
        <taxon>Lysobacterales</taxon>
        <taxon>Rhodanobacteraceae</taxon>
        <taxon>Pseudofulvimonas</taxon>
    </lineage>
</organism>
<evidence type="ECO:0000313" key="3">
    <source>
        <dbReference type="Proteomes" id="UP000294599"/>
    </source>
</evidence>
<accession>A0A4R3LG15</accession>
<proteinExistence type="predicted"/>
<dbReference type="RefSeq" id="WP_123522626.1">
    <property type="nucleotide sequence ID" value="NZ_JBHLWF010000087.1"/>
</dbReference>
<dbReference type="Proteomes" id="UP000294599">
    <property type="component" value="Unassembled WGS sequence"/>
</dbReference>
<feature type="domain" description="DUF6916" evidence="1">
    <location>
        <begin position="8"/>
        <end position="97"/>
    </location>
</feature>
<keyword evidence="3" id="KW-1185">Reference proteome</keyword>
<dbReference type="EMBL" id="SMAF01000008">
    <property type="protein sequence ID" value="TCS98480.1"/>
    <property type="molecule type" value="Genomic_DNA"/>
</dbReference>